<dbReference type="RefSeq" id="WP_266337991.1">
    <property type="nucleotide sequence ID" value="NZ_JAPKNK010000002.1"/>
</dbReference>
<keyword evidence="1" id="KW-0732">Signal</keyword>
<dbReference type="InterPro" id="IPR027939">
    <property type="entry name" value="NMT1/THI5"/>
</dbReference>
<comment type="caution">
    <text evidence="3">The sequence shown here is derived from an EMBL/GenBank/DDBJ whole genome shotgun (WGS) entry which is preliminary data.</text>
</comment>
<reference evidence="3" key="1">
    <citation type="submission" date="2022-11" db="EMBL/GenBank/DDBJ databases">
        <title>Biodiversity and phylogenetic relationships of bacteria.</title>
        <authorList>
            <person name="Machado R.A.R."/>
            <person name="Bhat A."/>
            <person name="Loulou A."/>
            <person name="Kallel S."/>
        </authorList>
    </citation>
    <scope>NUCLEOTIDE SEQUENCE</scope>
    <source>
        <strain evidence="3">K-TC2</strain>
    </source>
</reference>
<evidence type="ECO:0000259" key="2">
    <source>
        <dbReference type="Pfam" id="PF09084"/>
    </source>
</evidence>
<proteinExistence type="predicted"/>
<dbReference type="PROSITE" id="PS51318">
    <property type="entry name" value="TAT"/>
    <property type="match status" value="1"/>
</dbReference>
<feature type="domain" description="SsuA/THI5-like" evidence="2">
    <location>
        <begin position="47"/>
        <end position="249"/>
    </location>
</feature>
<dbReference type="InterPro" id="IPR015168">
    <property type="entry name" value="SsuA/THI5"/>
</dbReference>
<evidence type="ECO:0000313" key="3">
    <source>
        <dbReference type="EMBL" id="MCX5569037.1"/>
    </source>
</evidence>
<dbReference type="PANTHER" id="PTHR31528">
    <property type="entry name" value="4-AMINO-5-HYDROXYMETHYL-2-METHYLPYRIMIDINE PHOSPHATE SYNTHASE THI11-RELATED"/>
    <property type="match status" value="1"/>
</dbReference>
<keyword evidence="4" id="KW-1185">Reference proteome</keyword>
<dbReference type="AlphaFoldDB" id="A0A9X3E0A0"/>
<dbReference type="InterPro" id="IPR006311">
    <property type="entry name" value="TAT_signal"/>
</dbReference>
<dbReference type="Pfam" id="PF09084">
    <property type="entry name" value="NMT1"/>
    <property type="match status" value="1"/>
</dbReference>
<evidence type="ECO:0000256" key="1">
    <source>
        <dbReference type="SAM" id="SignalP"/>
    </source>
</evidence>
<gene>
    <name evidence="3" type="ORF">OSH07_07505</name>
</gene>
<feature type="chain" id="PRO_5040887523" evidence="1">
    <location>
        <begin position="32"/>
        <end position="328"/>
    </location>
</feature>
<sequence>MKFVQSRRDFAKTLFAGAALVGLGPLGRAQAAETTPLNFQSIWINDPEFMGYFIAIDEGYYKAEGLDVNYIPGGPDVIPPASLLTGKADVALTSLMETASAVAEKGAPFKIIGCQFQKSPDSVISLEASGIKSIKDLVGKTVACPPLSLGTFNVLLGLNGVDPSTVKIVPYAFDPTPLATGQVDAVVDFMTSLPYIVEQTSGKKANYILFYDSGLPFGKDFVTVTDDTLKNRRKDLVGFLRASRKGWDEDFKNGATYLKKYEDTWFKGNGYTPGASEFHSKAQNPLMQHPNGVFALDDAAIEHNIATLEKVGIKVTKDMFDNSLLAEI</sequence>
<protein>
    <submittedName>
        <fullName evidence="3">ABC transporter substrate-binding protein</fullName>
    </submittedName>
</protein>
<name>A0A9X3E0A0_9HYPH</name>
<dbReference type="EMBL" id="JAPKNK010000002">
    <property type="protein sequence ID" value="MCX5569037.1"/>
    <property type="molecule type" value="Genomic_DNA"/>
</dbReference>
<dbReference type="Proteomes" id="UP001144805">
    <property type="component" value="Unassembled WGS sequence"/>
</dbReference>
<dbReference type="PANTHER" id="PTHR31528:SF3">
    <property type="entry name" value="THIAMINE BIOSYNTHESIS PROTEIN HI_0357-RELATED"/>
    <property type="match status" value="1"/>
</dbReference>
<feature type="signal peptide" evidence="1">
    <location>
        <begin position="1"/>
        <end position="31"/>
    </location>
</feature>
<dbReference type="Gene3D" id="3.40.190.10">
    <property type="entry name" value="Periplasmic binding protein-like II"/>
    <property type="match status" value="2"/>
</dbReference>
<dbReference type="SUPFAM" id="SSF53850">
    <property type="entry name" value="Periplasmic binding protein-like II"/>
    <property type="match status" value="1"/>
</dbReference>
<organism evidence="3 4">
    <name type="scientific">Kaistia nematophila</name>
    <dbReference type="NCBI Taxonomy" id="2994654"/>
    <lineage>
        <taxon>Bacteria</taxon>
        <taxon>Pseudomonadati</taxon>
        <taxon>Pseudomonadota</taxon>
        <taxon>Alphaproteobacteria</taxon>
        <taxon>Hyphomicrobiales</taxon>
        <taxon>Kaistiaceae</taxon>
        <taxon>Kaistia</taxon>
    </lineage>
</organism>
<dbReference type="GO" id="GO:0009228">
    <property type="term" value="P:thiamine biosynthetic process"/>
    <property type="evidence" value="ECO:0007669"/>
    <property type="project" value="InterPro"/>
</dbReference>
<evidence type="ECO:0000313" key="4">
    <source>
        <dbReference type="Proteomes" id="UP001144805"/>
    </source>
</evidence>
<accession>A0A9X3E0A0</accession>